<dbReference type="InterPro" id="IPR003959">
    <property type="entry name" value="ATPase_AAA_core"/>
</dbReference>
<proteinExistence type="inferred from homology"/>
<dbReference type="InterPro" id="IPR050221">
    <property type="entry name" value="26S_Proteasome_ATPase"/>
</dbReference>
<feature type="domain" description="AAA+ ATPase" evidence="4">
    <location>
        <begin position="241"/>
        <end position="373"/>
    </location>
</feature>
<dbReference type="GO" id="GO:0051301">
    <property type="term" value="P:cell division"/>
    <property type="evidence" value="ECO:0007669"/>
    <property type="project" value="UniProtKB-KW"/>
</dbReference>
<keyword evidence="5" id="KW-0132">Cell division</keyword>
<evidence type="ECO:0000313" key="5">
    <source>
        <dbReference type="EMBL" id="VAW88726.1"/>
    </source>
</evidence>
<keyword evidence="5" id="KW-0131">Cell cycle</keyword>
<dbReference type="InterPro" id="IPR003593">
    <property type="entry name" value="AAA+_ATPase"/>
</dbReference>
<dbReference type="SMART" id="SM00382">
    <property type="entry name" value="AAA"/>
    <property type="match status" value="1"/>
</dbReference>
<protein>
    <submittedName>
        <fullName evidence="5">Cell division protein FtsH</fullName>
    </submittedName>
</protein>
<dbReference type="PANTHER" id="PTHR23073">
    <property type="entry name" value="26S PROTEASOME REGULATORY SUBUNIT"/>
    <property type="match status" value="1"/>
</dbReference>
<dbReference type="Pfam" id="PF00004">
    <property type="entry name" value="AAA"/>
    <property type="match status" value="1"/>
</dbReference>
<gene>
    <name evidence="5" type="ORF">MNBD_GAMMA17-1786</name>
</gene>
<reference evidence="5" key="1">
    <citation type="submission" date="2018-06" db="EMBL/GenBank/DDBJ databases">
        <authorList>
            <person name="Zhirakovskaya E."/>
        </authorList>
    </citation>
    <scope>NUCLEOTIDE SEQUENCE</scope>
</reference>
<dbReference type="Gene3D" id="3.40.50.300">
    <property type="entry name" value="P-loop containing nucleotide triphosphate hydrolases"/>
    <property type="match status" value="1"/>
</dbReference>
<evidence type="ECO:0000256" key="1">
    <source>
        <dbReference type="ARBA" id="ARBA00006914"/>
    </source>
</evidence>
<organism evidence="5">
    <name type="scientific">hydrothermal vent metagenome</name>
    <dbReference type="NCBI Taxonomy" id="652676"/>
    <lineage>
        <taxon>unclassified sequences</taxon>
        <taxon>metagenomes</taxon>
        <taxon>ecological metagenomes</taxon>
    </lineage>
</organism>
<dbReference type="SUPFAM" id="SSF52540">
    <property type="entry name" value="P-loop containing nucleoside triphosphate hydrolases"/>
    <property type="match status" value="1"/>
</dbReference>
<accession>A0A3B1A770</accession>
<dbReference type="InterPro" id="IPR027417">
    <property type="entry name" value="P-loop_NTPase"/>
</dbReference>
<evidence type="ECO:0000256" key="3">
    <source>
        <dbReference type="ARBA" id="ARBA00022840"/>
    </source>
</evidence>
<keyword evidence="2" id="KW-0547">Nucleotide-binding</keyword>
<evidence type="ECO:0000259" key="4">
    <source>
        <dbReference type="SMART" id="SM00382"/>
    </source>
</evidence>
<dbReference type="EMBL" id="UOFQ01000106">
    <property type="protein sequence ID" value="VAW88726.1"/>
    <property type="molecule type" value="Genomic_DNA"/>
</dbReference>
<dbReference type="GO" id="GO:0005524">
    <property type="term" value="F:ATP binding"/>
    <property type="evidence" value="ECO:0007669"/>
    <property type="project" value="UniProtKB-KW"/>
</dbReference>
<keyword evidence="3" id="KW-0067">ATP-binding</keyword>
<dbReference type="CDD" id="cd19481">
    <property type="entry name" value="RecA-like_protease"/>
    <property type="match status" value="1"/>
</dbReference>
<comment type="similarity">
    <text evidence="1">Belongs to the AAA ATPase family.</text>
</comment>
<sequence>MSDSLMASNNGRALELEIEWLVQVIDTRIRLYFEQECDYGSIYQHEPPQLNSESQYGALVSEYAFEFDERLVLMTALVPHLRPQALDMLLINNGTTGRGYAEFGGRKGKVHGGFLPTCETAAFLIAADDLIKRAEVTCFFEDRHPFISHALLAIGDEGANEAQFSRSLGVSIETVNRCTIGVRHKPDFSNGFPAKRIESRLSWHDLVLAPEVMDEVANISEWIKHQNTIMDGWGLSRIIKPGYRALFYGPPGTGKSMTAALLGAETGLDVYRIDLSQVVSKYIGETEKNLANVFNQAERKSWILFFDEADALFGKRTQTASSNDRYANQEVAYLLQRIEDFAGIVILATNLKANIDNAFARRFQSLVHFSMPDVDERGRLWRAALNGKCKTNKDVCFQQLAEKYELSGGAIINVIRYGALSALRRDCDTINNSDLLAGITKELRKEGKTL</sequence>
<dbReference type="AlphaFoldDB" id="A0A3B1A770"/>
<evidence type="ECO:0000256" key="2">
    <source>
        <dbReference type="ARBA" id="ARBA00022741"/>
    </source>
</evidence>
<name>A0A3B1A770_9ZZZZ</name>
<dbReference type="GO" id="GO:0016887">
    <property type="term" value="F:ATP hydrolysis activity"/>
    <property type="evidence" value="ECO:0007669"/>
    <property type="project" value="InterPro"/>
</dbReference>